<feature type="domain" description="Polysaccharide lyase 14" evidence="1">
    <location>
        <begin position="54"/>
        <end position="276"/>
    </location>
</feature>
<proteinExistence type="predicted"/>
<dbReference type="Proteomes" id="UP001527925">
    <property type="component" value="Unassembled WGS sequence"/>
</dbReference>
<evidence type="ECO:0000259" key="1">
    <source>
        <dbReference type="Pfam" id="PF21294"/>
    </source>
</evidence>
<dbReference type="PANTHER" id="PTHR40124:SF1">
    <property type="entry name" value="DISAGGREGATASE RELATED REPEAT PROTEIN"/>
    <property type="match status" value="1"/>
</dbReference>
<dbReference type="InterPro" id="IPR048958">
    <property type="entry name" value="Polysacc_lyase_14"/>
</dbReference>
<comment type="caution">
    <text evidence="2">The sequence shown here is derived from an EMBL/GenBank/DDBJ whole genome shotgun (WGS) entry which is preliminary data.</text>
</comment>
<keyword evidence="3" id="KW-1185">Reference proteome</keyword>
<evidence type="ECO:0000313" key="2">
    <source>
        <dbReference type="EMBL" id="KAL2919234.1"/>
    </source>
</evidence>
<organism evidence="2 3">
    <name type="scientific">Polyrhizophydium stewartii</name>
    <dbReference type="NCBI Taxonomy" id="2732419"/>
    <lineage>
        <taxon>Eukaryota</taxon>
        <taxon>Fungi</taxon>
        <taxon>Fungi incertae sedis</taxon>
        <taxon>Chytridiomycota</taxon>
        <taxon>Chytridiomycota incertae sedis</taxon>
        <taxon>Chytridiomycetes</taxon>
        <taxon>Rhizophydiales</taxon>
        <taxon>Rhizophydiales incertae sedis</taxon>
        <taxon>Polyrhizophydium</taxon>
    </lineage>
</organism>
<evidence type="ECO:0000313" key="3">
    <source>
        <dbReference type="Proteomes" id="UP001527925"/>
    </source>
</evidence>
<protein>
    <recommendedName>
        <fullName evidence="1">Polysaccharide lyase 14 domain-containing protein</fullName>
    </recommendedName>
</protein>
<dbReference type="Pfam" id="PF21294">
    <property type="entry name" value="Polysacc_lyase_14"/>
    <property type="match status" value="1"/>
</dbReference>
<dbReference type="PANTHER" id="PTHR40124">
    <property type="match status" value="1"/>
</dbReference>
<sequence length="312" mass="32646">MSQTAAALNLTSSTWTLDMAALAASSPLSSSAAWGAMQRFSGGSLSIAQDPTAPSSKVLQVSFPRGSYQSPTAANSGPSGGGAQFYFNPLGKNAGSLRALLEYDVYLAPNFEFNKGGKMPGLFGTDGSFGGVCDGSNQADGTTCWSVRLMWRAGGNGEAYGYIPVTQNDGICSSSNSYCSADFGTSISRGSFKLATSAWTSIGVYVQVNTPGKPDGSVAVYVNGNRALSFNNVVYRSSSVSDSNLLVRSVMFSNFYGGSTAEWASPTDTYMLYRNMRYSVSDVHMNGTRRPAAAKAVLIAALAAAVSLVLYL</sequence>
<name>A0ABR4NIF9_9FUNG</name>
<reference evidence="2 3" key="1">
    <citation type="submission" date="2023-09" db="EMBL/GenBank/DDBJ databases">
        <title>Pangenome analysis of Batrachochytrium dendrobatidis and related Chytrids.</title>
        <authorList>
            <person name="Yacoub M.N."/>
            <person name="Stajich J.E."/>
            <person name="James T.Y."/>
        </authorList>
    </citation>
    <scope>NUCLEOTIDE SEQUENCE [LARGE SCALE GENOMIC DNA]</scope>
    <source>
        <strain evidence="2 3">JEL0888</strain>
    </source>
</reference>
<gene>
    <name evidence="2" type="ORF">HK105_200877</name>
</gene>
<dbReference type="Gene3D" id="2.60.120.200">
    <property type="match status" value="1"/>
</dbReference>
<accession>A0ABR4NIF9</accession>
<dbReference type="EMBL" id="JADGIZ020000003">
    <property type="protein sequence ID" value="KAL2919234.1"/>
    <property type="molecule type" value="Genomic_DNA"/>
</dbReference>